<dbReference type="GO" id="GO:0005524">
    <property type="term" value="F:ATP binding"/>
    <property type="evidence" value="ECO:0007669"/>
    <property type="project" value="UniProtKB-KW"/>
</dbReference>
<dbReference type="InterPro" id="IPR011545">
    <property type="entry name" value="DEAD/DEAH_box_helicase_dom"/>
</dbReference>
<dbReference type="AlphaFoldDB" id="A0A9W7KUK1"/>
<dbReference type="PROSITE" id="PS51192">
    <property type="entry name" value="HELICASE_ATP_BIND_1"/>
    <property type="match status" value="1"/>
</dbReference>
<dbReference type="InterPro" id="IPR000629">
    <property type="entry name" value="RNA-helicase_DEAD-box_CS"/>
</dbReference>
<feature type="domain" description="Helicase C-terminal" evidence="9">
    <location>
        <begin position="569"/>
        <end position="719"/>
    </location>
</feature>
<feature type="compositionally biased region" description="Low complexity" evidence="7">
    <location>
        <begin position="1"/>
        <end position="50"/>
    </location>
</feature>
<keyword evidence="2" id="KW-0547">Nucleotide-binding</keyword>
<reference evidence="12" key="1">
    <citation type="journal article" date="2023" name="Commun. Biol.">
        <title>Genome analysis of Parmales, the sister group of diatoms, reveals the evolutionary specialization of diatoms from phago-mixotrophs to photoautotrophs.</title>
        <authorList>
            <person name="Ban H."/>
            <person name="Sato S."/>
            <person name="Yoshikawa S."/>
            <person name="Yamada K."/>
            <person name="Nakamura Y."/>
            <person name="Ichinomiya M."/>
            <person name="Sato N."/>
            <person name="Blanc-Mathieu R."/>
            <person name="Endo H."/>
            <person name="Kuwata A."/>
            <person name="Ogata H."/>
        </authorList>
    </citation>
    <scope>NUCLEOTIDE SEQUENCE [LARGE SCALE GENOMIC DNA]</scope>
    <source>
        <strain evidence="12">NIES 3699</strain>
    </source>
</reference>
<feature type="region of interest" description="Disordered" evidence="7">
    <location>
        <begin position="222"/>
        <end position="242"/>
    </location>
</feature>
<dbReference type="SMART" id="SM00490">
    <property type="entry name" value="HELICc"/>
    <property type="match status" value="1"/>
</dbReference>
<feature type="domain" description="Helicase ATP-binding" evidence="8">
    <location>
        <begin position="363"/>
        <end position="542"/>
    </location>
</feature>
<dbReference type="PANTHER" id="PTHR47958">
    <property type="entry name" value="ATP-DEPENDENT RNA HELICASE DBP3"/>
    <property type="match status" value="1"/>
</dbReference>
<dbReference type="InterPro" id="IPR014014">
    <property type="entry name" value="RNA_helicase_DEAD_Q_motif"/>
</dbReference>
<keyword evidence="12" id="KW-1185">Reference proteome</keyword>
<evidence type="ECO:0000256" key="3">
    <source>
        <dbReference type="ARBA" id="ARBA00022801"/>
    </source>
</evidence>
<dbReference type="InterPro" id="IPR014001">
    <property type="entry name" value="Helicase_ATP-bd"/>
</dbReference>
<dbReference type="CDD" id="cd18787">
    <property type="entry name" value="SF2_C_DEAD"/>
    <property type="match status" value="1"/>
</dbReference>
<keyword evidence="5" id="KW-0067">ATP-binding</keyword>
<dbReference type="PROSITE" id="PS00039">
    <property type="entry name" value="DEAD_ATP_HELICASE"/>
    <property type="match status" value="1"/>
</dbReference>
<dbReference type="Pfam" id="PF00270">
    <property type="entry name" value="DEAD"/>
    <property type="match status" value="1"/>
</dbReference>
<gene>
    <name evidence="11" type="ORF">TrVE_jg10483</name>
</gene>
<dbReference type="PROSITE" id="PS51194">
    <property type="entry name" value="HELICASE_CTER"/>
    <property type="match status" value="1"/>
</dbReference>
<dbReference type="PROSITE" id="PS51195">
    <property type="entry name" value="Q_MOTIF"/>
    <property type="match status" value="1"/>
</dbReference>
<name>A0A9W7KUK1_9STRA</name>
<dbReference type="SUPFAM" id="SSF52540">
    <property type="entry name" value="P-loop containing nucleoside triphosphate hydrolases"/>
    <property type="match status" value="1"/>
</dbReference>
<keyword evidence="3" id="KW-0378">Hydrolase</keyword>
<feature type="short sequence motif" description="Q motif" evidence="6">
    <location>
        <begin position="331"/>
        <end position="360"/>
    </location>
</feature>
<comment type="caution">
    <text evidence="11">The sequence shown here is derived from an EMBL/GenBank/DDBJ whole genome shotgun (WGS) entry which is preliminary data.</text>
</comment>
<sequence>MSSKAAARLAAWKAKQAAKGAGSAAAKSSAPAPAAAAPAPAPAAKRPSAALNLNLKSIKKPKTELSKPKAQTLKAPLQGGLGGDSEDDSDDDDQPKAKPLMTFDSESEDEADKMDVDDDGDDLDAYMKSHISTSSDLVKQDTSAIGGPTKPKSQAITFDEVLNDKGSVQTSNDEAKESEFLEALKKSGTVAAAQPAAAAARGKTTKSGIDVDALKAAAQKALESRNAQTSETGRLFETDDGPEESERLLEIYNLTEKDREAIAVSINKKKFIADVDHSKIDYISIQKNLYIVPPKLRQKNNKDWTKDKIQKLRYSMNVKVRGAGTIPIPVSTFEDAGVQGRVLEILKGKMGIEKPFAIQSQCLPCIMSGRDVIGIAKTGSGKTLAFVLPMLRSIMSQPGLEPNESGPIGLILAPARELALQIHSVIKQFCKHLNLRSTCVYGGGPVSEQIGELKRGSEIVVATPGRLIDILTMQAGKVLSLKRACYVVMDEADRMFDMGFAPQIGSVLAAIRPDRQLCLFSATFPKSVEQLARESLKYPVEVMVGGRSVASDTIEQFAEVMPETKKFHRLLQLLGEWIERGKVLVFVDTQQKADEIYEQLTKNGYTALSLHGGKEQDERDETISEFRDPQSIFNVLVATSVAGRGLDVPSCRLVINYSAPNHIEDYVHRVGRTGRAGKKGTAYTLVNDVEEGAYAKLVVKALSDAGWSSNVPGALKDLAAQFDVKVEKGEAKSANRGYGGRGFTYDSSEKSQKQKLEAIEKKKALIEAGMIAEDSGDEGGFGDGDADAGDAGFGGADGGKEEGARAGALSPPPGAKGEGKTSPVPPPTAGGSTSPVPTSGPAATQSEAIRRAQAIAAKLGTSSSSIMSLPGMSNKLMGNAPTNKPSTRTTRHEVGSGMRRGQKLTFYVEELEINNFCREARWMVTKKETILRLNNEFGAAITNKGTYFPPGKKPDPAKGERGTFLSVETTDAEMLNGCLREINRLLKEETIRVGGGSEGHKYSIM</sequence>
<evidence type="ECO:0000259" key="10">
    <source>
        <dbReference type="PROSITE" id="PS51195"/>
    </source>
</evidence>
<dbReference type="EMBL" id="BRXX01000441">
    <property type="protein sequence ID" value="GMI12228.1"/>
    <property type="molecule type" value="Genomic_DNA"/>
</dbReference>
<dbReference type="GO" id="GO:0016787">
    <property type="term" value="F:hydrolase activity"/>
    <property type="evidence" value="ECO:0007669"/>
    <property type="project" value="UniProtKB-KW"/>
</dbReference>
<evidence type="ECO:0000256" key="4">
    <source>
        <dbReference type="ARBA" id="ARBA00022806"/>
    </source>
</evidence>
<proteinExistence type="predicted"/>
<feature type="compositionally biased region" description="Acidic residues" evidence="7">
    <location>
        <begin position="84"/>
        <end position="93"/>
    </location>
</feature>
<feature type="region of interest" description="Disordered" evidence="7">
    <location>
        <begin position="1"/>
        <end position="158"/>
    </location>
</feature>
<evidence type="ECO:0000313" key="12">
    <source>
        <dbReference type="Proteomes" id="UP001165160"/>
    </source>
</evidence>
<evidence type="ECO:0000259" key="9">
    <source>
        <dbReference type="PROSITE" id="PS51194"/>
    </source>
</evidence>
<evidence type="ECO:0000256" key="5">
    <source>
        <dbReference type="ARBA" id="ARBA00022840"/>
    </source>
</evidence>
<feature type="region of interest" description="Disordered" evidence="7">
    <location>
        <begin position="774"/>
        <end position="845"/>
    </location>
</feature>
<evidence type="ECO:0000256" key="6">
    <source>
        <dbReference type="PROSITE-ProRule" id="PRU00552"/>
    </source>
</evidence>
<protein>
    <recommendedName>
        <fullName evidence="1">RNA helicase</fullName>
        <ecNumber evidence="1">3.6.4.13</ecNumber>
    </recommendedName>
</protein>
<feature type="compositionally biased region" description="Polar residues" evidence="7">
    <location>
        <begin position="830"/>
        <end position="845"/>
    </location>
</feature>
<dbReference type="EC" id="3.6.4.13" evidence="1"/>
<dbReference type="SMART" id="SM00487">
    <property type="entry name" value="DEXDc"/>
    <property type="match status" value="1"/>
</dbReference>
<evidence type="ECO:0000256" key="1">
    <source>
        <dbReference type="ARBA" id="ARBA00012552"/>
    </source>
</evidence>
<feature type="region of interest" description="Disordered" evidence="7">
    <location>
        <begin position="730"/>
        <end position="752"/>
    </location>
</feature>
<evidence type="ECO:0000256" key="2">
    <source>
        <dbReference type="ARBA" id="ARBA00022741"/>
    </source>
</evidence>
<organism evidence="11 12">
    <name type="scientific">Triparma verrucosa</name>
    <dbReference type="NCBI Taxonomy" id="1606542"/>
    <lineage>
        <taxon>Eukaryota</taxon>
        <taxon>Sar</taxon>
        <taxon>Stramenopiles</taxon>
        <taxon>Ochrophyta</taxon>
        <taxon>Bolidophyceae</taxon>
        <taxon>Parmales</taxon>
        <taxon>Triparmaceae</taxon>
        <taxon>Triparma</taxon>
    </lineage>
</organism>
<dbReference type="Gene3D" id="3.40.50.300">
    <property type="entry name" value="P-loop containing nucleotide triphosphate hydrolases"/>
    <property type="match status" value="2"/>
</dbReference>
<dbReference type="InterPro" id="IPR001650">
    <property type="entry name" value="Helicase_C-like"/>
</dbReference>
<accession>A0A9W7KUK1</accession>
<keyword evidence="4" id="KW-0347">Helicase</keyword>
<dbReference type="Pfam" id="PF00271">
    <property type="entry name" value="Helicase_C"/>
    <property type="match status" value="1"/>
</dbReference>
<feature type="region of interest" description="Disordered" evidence="7">
    <location>
        <begin position="877"/>
        <end position="898"/>
    </location>
</feature>
<feature type="compositionally biased region" description="Acidic residues" evidence="7">
    <location>
        <begin position="105"/>
        <end position="124"/>
    </location>
</feature>
<dbReference type="GO" id="GO:0003676">
    <property type="term" value="F:nucleic acid binding"/>
    <property type="evidence" value="ECO:0007669"/>
    <property type="project" value="InterPro"/>
</dbReference>
<dbReference type="GO" id="GO:0003724">
    <property type="term" value="F:RNA helicase activity"/>
    <property type="evidence" value="ECO:0007669"/>
    <property type="project" value="UniProtKB-EC"/>
</dbReference>
<feature type="domain" description="DEAD-box RNA helicase Q" evidence="10">
    <location>
        <begin position="331"/>
        <end position="360"/>
    </location>
</feature>
<dbReference type="Proteomes" id="UP001165160">
    <property type="component" value="Unassembled WGS sequence"/>
</dbReference>
<evidence type="ECO:0000256" key="7">
    <source>
        <dbReference type="SAM" id="MobiDB-lite"/>
    </source>
</evidence>
<feature type="compositionally biased region" description="Polar residues" evidence="7">
    <location>
        <begin position="130"/>
        <end position="143"/>
    </location>
</feature>
<evidence type="ECO:0000259" key="8">
    <source>
        <dbReference type="PROSITE" id="PS51192"/>
    </source>
</evidence>
<evidence type="ECO:0000313" key="11">
    <source>
        <dbReference type="EMBL" id="GMI12228.1"/>
    </source>
</evidence>
<dbReference type="InterPro" id="IPR027417">
    <property type="entry name" value="P-loop_NTPase"/>
</dbReference>